<feature type="transmembrane region" description="Helical" evidence="1">
    <location>
        <begin position="7"/>
        <end position="27"/>
    </location>
</feature>
<gene>
    <name evidence="2" type="ORF">PM738_12925</name>
</gene>
<name>A0AB35IQ86_9FIRM</name>
<evidence type="ECO:0000313" key="2">
    <source>
        <dbReference type="EMBL" id="MDB7084709.1"/>
    </source>
</evidence>
<keyword evidence="1" id="KW-0812">Transmembrane</keyword>
<feature type="transmembrane region" description="Helical" evidence="1">
    <location>
        <begin position="39"/>
        <end position="60"/>
    </location>
</feature>
<dbReference type="EMBL" id="JAQLKE010000023">
    <property type="protein sequence ID" value="MDB7084709.1"/>
    <property type="molecule type" value="Genomic_DNA"/>
</dbReference>
<comment type="caution">
    <text evidence="2">The sequence shown here is derived from an EMBL/GenBank/DDBJ whole genome shotgun (WGS) entry which is preliminary data.</text>
</comment>
<organism evidence="2 3">
    <name type="scientific">Thomasclavelia ramosa</name>
    <dbReference type="NCBI Taxonomy" id="1547"/>
    <lineage>
        <taxon>Bacteria</taxon>
        <taxon>Bacillati</taxon>
        <taxon>Bacillota</taxon>
        <taxon>Erysipelotrichia</taxon>
        <taxon>Erysipelotrichales</taxon>
        <taxon>Coprobacillaceae</taxon>
        <taxon>Thomasclavelia</taxon>
    </lineage>
</organism>
<proteinExistence type="predicted"/>
<evidence type="ECO:0000256" key="1">
    <source>
        <dbReference type="SAM" id="Phobius"/>
    </source>
</evidence>
<evidence type="ECO:0000313" key="3">
    <source>
        <dbReference type="Proteomes" id="UP001211987"/>
    </source>
</evidence>
<keyword evidence="1" id="KW-0472">Membrane</keyword>
<accession>A0AB35IQ86</accession>
<sequence length="71" mass="8061">MLVFFKVIRVAVKLLFALVITLSAALLVKVFSEGISAEILISALVIIFWMAALSSIYLWAEYKIYIRHSKK</sequence>
<dbReference type="AlphaFoldDB" id="A0AB35IQ86"/>
<dbReference type="Proteomes" id="UP001211987">
    <property type="component" value="Unassembled WGS sequence"/>
</dbReference>
<protein>
    <submittedName>
        <fullName evidence="2">Uncharacterized protein</fullName>
    </submittedName>
</protein>
<keyword evidence="1" id="KW-1133">Transmembrane helix</keyword>
<reference evidence="2" key="1">
    <citation type="submission" date="2023-01" db="EMBL/GenBank/DDBJ databases">
        <title>Human gut microbiome strain richness.</title>
        <authorList>
            <person name="Chen-Liaw A."/>
        </authorList>
    </citation>
    <scope>NUCLEOTIDE SEQUENCE</scope>
    <source>
        <strain evidence="2">1001217st2_G6_1001217B_191108</strain>
    </source>
</reference>
<dbReference type="RefSeq" id="WP_118672323.1">
    <property type="nucleotide sequence ID" value="NZ_JADPBJ010000045.1"/>
</dbReference>